<dbReference type="EMBL" id="CAKMRJ010003334">
    <property type="protein sequence ID" value="CAH1433099.1"/>
    <property type="molecule type" value="Genomic_DNA"/>
</dbReference>
<evidence type="ECO:0000313" key="1">
    <source>
        <dbReference type="EMBL" id="CAH1433099.1"/>
    </source>
</evidence>
<comment type="caution">
    <text evidence="1">The sequence shown here is derived from an EMBL/GenBank/DDBJ whole genome shotgun (WGS) entry which is preliminary data.</text>
</comment>
<gene>
    <name evidence="1" type="ORF">LVIROSA_LOCUS19707</name>
</gene>
<organism evidence="1 2">
    <name type="scientific">Lactuca virosa</name>
    <dbReference type="NCBI Taxonomy" id="75947"/>
    <lineage>
        <taxon>Eukaryota</taxon>
        <taxon>Viridiplantae</taxon>
        <taxon>Streptophyta</taxon>
        <taxon>Embryophyta</taxon>
        <taxon>Tracheophyta</taxon>
        <taxon>Spermatophyta</taxon>
        <taxon>Magnoliopsida</taxon>
        <taxon>eudicotyledons</taxon>
        <taxon>Gunneridae</taxon>
        <taxon>Pentapetalae</taxon>
        <taxon>asterids</taxon>
        <taxon>campanulids</taxon>
        <taxon>Asterales</taxon>
        <taxon>Asteraceae</taxon>
        <taxon>Cichorioideae</taxon>
        <taxon>Cichorieae</taxon>
        <taxon>Lactucinae</taxon>
        <taxon>Lactuca</taxon>
    </lineage>
</organism>
<accession>A0AAU9N9J4</accession>
<reference evidence="1 2" key="1">
    <citation type="submission" date="2022-01" db="EMBL/GenBank/DDBJ databases">
        <authorList>
            <person name="Xiong W."/>
            <person name="Schranz E."/>
        </authorList>
    </citation>
    <scope>NUCLEOTIDE SEQUENCE [LARGE SCALE GENOMIC DNA]</scope>
</reference>
<keyword evidence="2" id="KW-1185">Reference proteome</keyword>
<proteinExistence type="predicted"/>
<dbReference type="Proteomes" id="UP001157418">
    <property type="component" value="Unassembled WGS sequence"/>
</dbReference>
<protein>
    <submittedName>
        <fullName evidence="1">Uncharacterized protein</fullName>
    </submittedName>
</protein>
<dbReference type="AlphaFoldDB" id="A0AAU9N9J4"/>
<evidence type="ECO:0000313" key="2">
    <source>
        <dbReference type="Proteomes" id="UP001157418"/>
    </source>
</evidence>
<name>A0AAU9N9J4_9ASTR</name>
<sequence length="93" mass="10552">MVFLLSILEDESCRSIDSNINYYKKGGKRVFVCPKPPCWVVFLISTLSLSPFSFSLSDCLCTRETLHLKHPKCLDCTPRFAAVGRRRQPSPSL</sequence>